<gene>
    <name evidence="8" type="ORF">JIN87_10785</name>
</gene>
<evidence type="ECO:0000256" key="1">
    <source>
        <dbReference type="ARBA" id="ARBA00022714"/>
    </source>
</evidence>
<keyword evidence="1" id="KW-0001">2Fe-2S</keyword>
<evidence type="ECO:0000256" key="3">
    <source>
        <dbReference type="ARBA" id="ARBA00023004"/>
    </source>
</evidence>
<sequence>MSDNTTTSEPTWKTQYPIRRTAEHKTSRRGFTKLIGASLLAAAGGYLIKDKLFTHPISGPKTTVATTSEIEVGGYKLFKYPETQPCILIRLSETDYAAYSQACTHLMCPVHYDAPKQQLVCPCHSGYFDALTGNVISGPPPRPLPRYKVSIEGDQIVVG</sequence>
<proteinExistence type="predicted"/>
<dbReference type="Pfam" id="PF00355">
    <property type="entry name" value="Rieske"/>
    <property type="match status" value="1"/>
</dbReference>
<reference evidence="8" key="1">
    <citation type="submission" date="2021-01" db="EMBL/GenBank/DDBJ databases">
        <title>Modified the classification status of verrucomicrobia.</title>
        <authorList>
            <person name="Feng X."/>
        </authorList>
    </citation>
    <scope>NUCLEOTIDE SEQUENCE</scope>
    <source>
        <strain evidence="8">KCTC 13126</strain>
    </source>
</reference>
<dbReference type="InterPro" id="IPR017941">
    <property type="entry name" value="Rieske_2Fe-2S"/>
</dbReference>
<accession>A0A934VL40</accession>
<dbReference type="CDD" id="cd03467">
    <property type="entry name" value="Rieske"/>
    <property type="match status" value="1"/>
</dbReference>
<dbReference type="PROSITE" id="PS51296">
    <property type="entry name" value="RIESKE"/>
    <property type="match status" value="1"/>
</dbReference>
<dbReference type="InterPro" id="IPR036922">
    <property type="entry name" value="Rieske_2Fe-2S_sf"/>
</dbReference>
<evidence type="ECO:0000256" key="6">
    <source>
        <dbReference type="ARBA" id="ARBA00034078"/>
    </source>
</evidence>
<dbReference type="EMBL" id="JAENIL010000017">
    <property type="protein sequence ID" value="MBK1877356.1"/>
    <property type="molecule type" value="Genomic_DNA"/>
</dbReference>
<dbReference type="Proteomes" id="UP000617628">
    <property type="component" value="Unassembled WGS sequence"/>
</dbReference>
<keyword evidence="4" id="KW-0411">Iron-sulfur</keyword>
<dbReference type="SUPFAM" id="SSF50022">
    <property type="entry name" value="ISP domain"/>
    <property type="match status" value="1"/>
</dbReference>
<keyword evidence="9" id="KW-1185">Reference proteome</keyword>
<evidence type="ECO:0000256" key="4">
    <source>
        <dbReference type="ARBA" id="ARBA00023014"/>
    </source>
</evidence>
<dbReference type="GO" id="GO:0046872">
    <property type="term" value="F:metal ion binding"/>
    <property type="evidence" value="ECO:0007669"/>
    <property type="project" value="UniProtKB-KW"/>
</dbReference>
<dbReference type="PANTHER" id="PTHR10134">
    <property type="entry name" value="CYTOCHROME B-C1 COMPLEX SUBUNIT RIESKE, MITOCHONDRIAL"/>
    <property type="match status" value="1"/>
</dbReference>
<dbReference type="RefSeq" id="WP_200355571.1">
    <property type="nucleotide sequence ID" value="NZ_JAENIL010000017.1"/>
</dbReference>
<dbReference type="AlphaFoldDB" id="A0A934VL40"/>
<comment type="caution">
    <text evidence="8">The sequence shown here is derived from an EMBL/GenBank/DDBJ whole genome shotgun (WGS) entry which is preliminary data.</text>
</comment>
<keyword evidence="2" id="KW-0479">Metal-binding</keyword>
<keyword evidence="5" id="KW-1015">Disulfide bond</keyword>
<organism evidence="8 9">
    <name type="scientific">Pelagicoccus mobilis</name>
    <dbReference type="NCBI Taxonomy" id="415221"/>
    <lineage>
        <taxon>Bacteria</taxon>
        <taxon>Pseudomonadati</taxon>
        <taxon>Verrucomicrobiota</taxon>
        <taxon>Opitutia</taxon>
        <taxon>Puniceicoccales</taxon>
        <taxon>Pelagicoccaceae</taxon>
        <taxon>Pelagicoccus</taxon>
    </lineage>
</organism>
<dbReference type="GO" id="GO:0051537">
    <property type="term" value="F:2 iron, 2 sulfur cluster binding"/>
    <property type="evidence" value="ECO:0007669"/>
    <property type="project" value="UniProtKB-KW"/>
</dbReference>
<evidence type="ECO:0000313" key="8">
    <source>
        <dbReference type="EMBL" id="MBK1877356.1"/>
    </source>
</evidence>
<dbReference type="Gene3D" id="2.102.10.10">
    <property type="entry name" value="Rieske [2Fe-2S] iron-sulphur domain"/>
    <property type="match status" value="1"/>
</dbReference>
<evidence type="ECO:0000259" key="7">
    <source>
        <dbReference type="PROSITE" id="PS51296"/>
    </source>
</evidence>
<evidence type="ECO:0000256" key="5">
    <source>
        <dbReference type="ARBA" id="ARBA00023157"/>
    </source>
</evidence>
<keyword evidence="3" id="KW-0408">Iron</keyword>
<protein>
    <submittedName>
        <fullName evidence="8">Rieske (2Fe-2S) protein</fullName>
    </submittedName>
</protein>
<dbReference type="InterPro" id="IPR005805">
    <property type="entry name" value="Rieske_Fe-S_prot_C"/>
</dbReference>
<evidence type="ECO:0000256" key="2">
    <source>
        <dbReference type="ARBA" id="ARBA00022723"/>
    </source>
</evidence>
<dbReference type="GO" id="GO:0016020">
    <property type="term" value="C:membrane"/>
    <property type="evidence" value="ECO:0007669"/>
    <property type="project" value="InterPro"/>
</dbReference>
<evidence type="ECO:0000313" key="9">
    <source>
        <dbReference type="Proteomes" id="UP000617628"/>
    </source>
</evidence>
<name>A0A934VL40_9BACT</name>
<dbReference type="InterPro" id="IPR014349">
    <property type="entry name" value="Rieske_Fe-S_prot"/>
</dbReference>
<dbReference type="PRINTS" id="PR00162">
    <property type="entry name" value="RIESKE"/>
</dbReference>
<comment type="cofactor">
    <cofactor evidence="6">
        <name>[2Fe-2S] cluster</name>
        <dbReference type="ChEBI" id="CHEBI:190135"/>
    </cofactor>
</comment>
<feature type="domain" description="Rieske" evidence="7">
    <location>
        <begin position="62"/>
        <end position="158"/>
    </location>
</feature>